<sequence>MDFQPARRKMNTYGKGARRVMVHDLFDLGAVPATEPTRPSTKPTTLLEHTQNTSKAITRPGLEMVDPITDTCGPNCVTESQQLISTSTASTPQSPPMEATNRTLFDVQSSEEESTRPQLKRPLKKRRVTPVLDEPKPSVSLKTTEPQRTVKSRTGQPVMKKSLKSIDAQTETEKLSVKSRANKQSDRTAKVKRQPLKATTPDEAHGNEAQFRPMLKRNSTTSQAHTKALHVSSGSSVMLSEEYDRHTTPKRKRGLLKDEIRDSPSPPALQMTSLRLTPDLISQLELSSSDEEMMEVSTVIGTSRGGRKRLIDRLDAPQPHSTDNGPSKPSLGRSVSGTTSPRGPLVEDHKPAAAPNIGPPPRPRSTYARQRSHLSDMLDSLDNYSGVNSQASSQQSFSQPVSFGLASQMELEMEDSDEADNFSQLKSIHELRRGAAINKYDQDIESILEDVESQSKSLRILALLLLIDKIKELSFLRHFQESGSFYRFTECAKGDLDLVTAGMMVVVLHKVISAKQSSPKNQQQILSALYRLPRELSLQRRSLSKLAKDRGENLSKVLIKDIITFEEQQLGNMTQQPNLVSLLFLSSIKDTLRDLVNSRERIPDLPRPLLDAFVLSFNRERKHMAEESDRADRFDGVQVLLSLLELACANRDLVTSTLSMSSVIEVGSSIAAVLTTTRQAQAEIQHSCLRLLVSLSNNEPRVCEALTEGKLIATVFQVIDDHFLRLAAMASQEQQFDNAQLESVILAVGCLLNVAECADAARRKMLGLDSDGGRLVDKLVDMFNSHVDRTSEALTIDQTQILVAFGYISALLCTLCLNADARRRISETIRGEGLSQLFEATGIFLDHLRTVEKALGDEGEASSGFTGRFTMVLDALREELV</sequence>
<dbReference type="OrthoDB" id="78088at2759"/>
<reference evidence="3 4" key="1">
    <citation type="submission" date="2015-01" db="EMBL/GenBank/DDBJ databases">
        <title>The Genome Sequence of Exophiala xenobiotica CBS118157.</title>
        <authorList>
            <consortium name="The Broad Institute Genomics Platform"/>
            <person name="Cuomo C."/>
            <person name="de Hoog S."/>
            <person name="Gorbushina A."/>
            <person name="Stielow B."/>
            <person name="Teixiera M."/>
            <person name="Abouelleil A."/>
            <person name="Chapman S.B."/>
            <person name="Priest M."/>
            <person name="Young S.K."/>
            <person name="Wortman J."/>
            <person name="Nusbaum C."/>
            <person name="Birren B."/>
        </authorList>
    </citation>
    <scope>NUCLEOTIDE SEQUENCE [LARGE SCALE GENOMIC DNA]</scope>
    <source>
        <strain evidence="3 4">CBS 118157</strain>
    </source>
</reference>
<feature type="region of interest" description="Disordered" evidence="1">
    <location>
        <begin position="31"/>
        <end position="53"/>
    </location>
</feature>
<dbReference type="STRING" id="348802.A0A0D2D5A2"/>
<feature type="region of interest" description="Disordered" evidence="1">
    <location>
        <begin position="315"/>
        <end position="399"/>
    </location>
</feature>
<feature type="compositionally biased region" description="Polar residues" evidence="1">
    <location>
        <begin position="37"/>
        <end position="53"/>
    </location>
</feature>
<dbReference type="Proteomes" id="UP000054342">
    <property type="component" value="Unassembled WGS sequence"/>
</dbReference>
<accession>A0A0D2D5A2</accession>
<feature type="domain" description="Wings apart-like protein C-terminal" evidence="2">
    <location>
        <begin position="425"/>
        <end position="759"/>
    </location>
</feature>
<feature type="compositionally biased region" description="Polar residues" evidence="1">
    <location>
        <begin position="140"/>
        <end position="155"/>
    </location>
</feature>
<feature type="region of interest" description="Disordered" evidence="1">
    <location>
        <begin position="105"/>
        <end position="276"/>
    </location>
</feature>
<dbReference type="EMBL" id="KN847319">
    <property type="protein sequence ID" value="KIW57492.1"/>
    <property type="molecule type" value="Genomic_DNA"/>
</dbReference>
<dbReference type="InterPro" id="IPR011989">
    <property type="entry name" value="ARM-like"/>
</dbReference>
<keyword evidence="4" id="KW-1185">Reference proteome</keyword>
<proteinExistence type="predicted"/>
<dbReference type="Gene3D" id="1.25.10.10">
    <property type="entry name" value="Leucine-rich Repeat Variant"/>
    <property type="match status" value="1"/>
</dbReference>
<evidence type="ECO:0000256" key="1">
    <source>
        <dbReference type="SAM" id="MobiDB-lite"/>
    </source>
</evidence>
<dbReference type="RefSeq" id="XP_013318076.1">
    <property type="nucleotide sequence ID" value="XM_013462622.1"/>
</dbReference>
<evidence type="ECO:0000313" key="4">
    <source>
        <dbReference type="Proteomes" id="UP000054342"/>
    </source>
</evidence>
<dbReference type="Pfam" id="PF07814">
    <property type="entry name" value="WAPL"/>
    <property type="match status" value="1"/>
</dbReference>
<name>A0A0D2D5A2_9EURO</name>
<protein>
    <recommendedName>
        <fullName evidence="2">Wings apart-like protein C-terminal domain-containing protein</fullName>
    </recommendedName>
</protein>
<dbReference type="GeneID" id="25327946"/>
<dbReference type="InterPro" id="IPR022771">
    <property type="entry name" value="WAPL_C"/>
</dbReference>
<gene>
    <name evidence="3" type="ORF">PV05_06038</name>
</gene>
<feature type="compositionally biased region" description="Basic residues" evidence="1">
    <location>
        <begin position="118"/>
        <end position="128"/>
    </location>
</feature>
<dbReference type="HOGENOM" id="CLU_015677_0_0_1"/>
<evidence type="ECO:0000313" key="3">
    <source>
        <dbReference type="EMBL" id="KIW57492.1"/>
    </source>
</evidence>
<feature type="compositionally biased region" description="Polar residues" evidence="1">
    <location>
        <begin position="319"/>
        <end position="341"/>
    </location>
</feature>
<feature type="compositionally biased region" description="Low complexity" evidence="1">
    <location>
        <begin position="389"/>
        <end position="399"/>
    </location>
</feature>
<evidence type="ECO:0000259" key="2">
    <source>
        <dbReference type="Pfam" id="PF07814"/>
    </source>
</evidence>
<organism evidence="3 4">
    <name type="scientific">Exophiala xenobiotica</name>
    <dbReference type="NCBI Taxonomy" id="348802"/>
    <lineage>
        <taxon>Eukaryota</taxon>
        <taxon>Fungi</taxon>
        <taxon>Dikarya</taxon>
        <taxon>Ascomycota</taxon>
        <taxon>Pezizomycotina</taxon>
        <taxon>Eurotiomycetes</taxon>
        <taxon>Chaetothyriomycetidae</taxon>
        <taxon>Chaetothyriales</taxon>
        <taxon>Herpotrichiellaceae</taxon>
        <taxon>Exophiala</taxon>
    </lineage>
</organism>
<dbReference type="AlphaFoldDB" id="A0A0D2D5A2"/>